<sequence>MTLHRVAPEILLEISNHVDHEDLRKLCAASHRLMSTFEHQIYSTIELNETSESGSALLALASGPRRDLVREIRYRPHHPWPARDRRHRPEIKLSEETRTALQSLNSFPSLDKFQFDLSHWELSEWALSPQCLNRWEFHLWHGKHDTEPWRVLIEESLLALSKSADSFSRLEIDSLPPTGRETYRACESQTWKALLKHLTSFEMTLAGVGHMGHGGSYMYGKMTSAHQAFITLFPEMFLENLHNVQVLRLTGKANAVMGNEQLVEPINWASPYINLPCLTTLELDYSQISSQLVAFLSKHAGTLEKISLRKCIAPAKQTWINIINLFLDKQPKQLLEFTTTALPVHKRIGDPSADHSDGSDAKMRRFVVGLAKHDIVPVEEWDVVGDSDPELDESDVCKLWNQLEEMLERNRCHARGLLQEASRSTVVNKQS</sequence>
<evidence type="ECO:0000313" key="2">
    <source>
        <dbReference type="Proteomes" id="UP000544331"/>
    </source>
</evidence>
<evidence type="ECO:0000313" key="1">
    <source>
        <dbReference type="EMBL" id="KAF5702516.1"/>
    </source>
</evidence>
<proteinExistence type="predicted"/>
<dbReference type="AlphaFoldDB" id="A0A8H5XZV8"/>
<gene>
    <name evidence="1" type="ORF">FMUND_13429</name>
</gene>
<evidence type="ECO:0008006" key="3">
    <source>
        <dbReference type="Google" id="ProtNLM"/>
    </source>
</evidence>
<dbReference type="OrthoDB" id="5410873at2759"/>
<dbReference type="Proteomes" id="UP000544331">
    <property type="component" value="Unassembled WGS sequence"/>
</dbReference>
<protein>
    <recommendedName>
        <fullName evidence="3">F-box domain-containing protein</fullName>
    </recommendedName>
</protein>
<keyword evidence="2" id="KW-1185">Reference proteome</keyword>
<accession>A0A8H5XZV8</accession>
<comment type="caution">
    <text evidence="1">The sequence shown here is derived from an EMBL/GenBank/DDBJ whole genome shotgun (WGS) entry which is preliminary data.</text>
</comment>
<reference evidence="1 2" key="1">
    <citation type="submission" date="2020-05" db="EMBL/GenBank/DDBJ databases">
        <title>Identification and distribution of gene clusters putatively required for synthesis of sphingolipid metabolism inhibitors in phylogenetically diverse species of the filamentous fungus Fusarium.</title>
        <authorList>
            <person name="Kim H.-S."/>
            <person name="Busman M."/>
            <person name="Brown D.W."/>
            <person name="Divon H."/>
            <person name="Uhlig S."/>
            <person name="Proctor R.H."/>
        </authorList>
    </citation>
    <scope>NUCLEOTIDE SEQUENCE [LARGE SCALE GENOMIC DNA]</scope>
    <source>
        <strain evidence="1 2">NRRL 66235</strain>
    </source>
</reference>
<dbReference type="EMBL" id="JAAOAN010000615">
    <property type="protein sequence ID" value="KAF5702516.1"/>
    <property type="molecule type" value="Genomic_DNA"/>
</dbReference>
<organism evidence="1 2">
    <name type="scientific">Fusarium mundagurra</name>
    <dbReference type="NCBI Taxonomy" id="1567541"/>
    <lineage>
        <taxon>Eukaryota</taxon>
        <taxon>Fungi</taxon>
        <taxon>Dikarya</taxon>
        <taxon>Ascomycota</taxon>
        <taxon>Pezizomycotina</taxon>
        <taxon>Sordariomycetes</taxon>
        <taxon>Hypocreomycetidae</taxon>
        <taxon>Hypocreales</taxon>
        <taxon>Nectriaceae</taxon>
        <taxon>Fusarium</taxon>
        <taxon>Fusarium fujikuroi species complex</taxon>
    </lineage>
</organism>
<dbReference type="SUPFAM" id="SSF52047">
    <property type="entry name" value="RNI-like"/>
    <property type="match status" value="1"/>
</dbReference>
<name>A0A8H5XZV8_9HYPO</name>